<dbReference type="SUPFAM" id="SSF52047">
    <property type="entry name" value="RNI-like"/>
    <property type="match status" value="1"/>
</dbReference>
<keyword evidence="4" id="KW-1185">Reference proteome</keyword>
<dbReference type="Gene3D" id="3.80.10.10">
    <property type="entry name" value="Ribonuclease Inhibitor"/>
    <property type="match status" value="1"/>
</dbReference>
<dbReference type="InterPro" id="IPR006553">
    <property type="entry name" value="Leu-rich_rpt_Cys-con_subtyp"/>
</dbReference>
<comment type="caution">
    <text evidence="3">The sequence shown here is derived from an EMBL/GenBank/DDBJ whole genome shotgun (WGS) entry which is preliminary data.</text>
</comment>
<proteinExistence type="predicted"/>
<name>A0A2U1PX70_ARTAN</name>
<evidence type="ECO:0000313" key="3">
    <source>
        <dbReference type="EMBL" id="PWA90360.1"/>
    </source>
</evidence>
<reference evidence="3 4" key="1">
    <citation type="journal article" date="2018" name="Mol. Plant">
        <title>The genome of Artemisia annua provides insight into the evolution of Asteraceae family and artemisinin biosynthesis.</title>
        <authorList>
            <person name="Shen Q."/>
            <person name="Zhang L."/>
            <person name="Liao Z."/>
            <person name="Wang S."/>
            <person name="Yan T."/>
            <person name="Shi P."/>
            <person name="Liu M."/>
            <person name="Fu X."/>
            <person name="Pan Q."/>
            <person name="Wang Y."/>
            <person name="Lv Z."/>
            <person name="Lu X."/>
            <person name="Zhang F."/>
            <person name="Jiang W."/>
            <person name="Ma Y."/>
            <person name="Chen M."/>
            <person name="Hao X."/>
            <person name="Li L."/>
            <person name="Tang Y."/>
            <person name="Lv G."/>
            <person name="Zhou Y."/>
            <person name="Sun X."/>
            <person name="Brodelius P.E."/>
            <person name="Rose J.K.C."/>
            <person name="Tang K."/>
        </authorList>
    </citation>
    <scope>NUCLEOTIDE SEQUENCE [LARGE SCALE GENOMIC DNA]</scope>
    <source>
        <strain evidence="4">cv. Huhao1</strain>
        <tissue evidence="3">Leaf</tissue>
    </source>
</reference>
<keyword evidence="1" id="KW-0833">Ubl conjugation pathway</keyword>
<evidence type="ECO:0000256" key="1">
    <source>
        <dbReference type="ARBA" id="ARBA00022786"/>
    </source>
</evidence>
<accession>A0A2U1PX70</accession>
<evidence type="ECO:0000313" key="4">
    <source>
        <dbReference type="Proteomes" id="UP000245207"/>
    </source>
</evidence>
<feature type="domain" description="F-box/LRR-repeat protein 15-like leucin rich repeat" evidence="2">
    <location>
        <begin position="93"/>
        <end position="223"/>
    </location>
</feature>
<gene>
    <name evidence="3" type="ORF">CTI12_AA101840</name>
</gene>
<dbReference type="Proteomes" id="UP000245207">
    <property type="component" value="Unassembled WGS sequence"/>
</dbReference>
<evidence type="ECO:0000259" key="2">
    <source>
        <dbReference type="Pfam" id="PF25372"/>
    </source>
</evidence>
<dbReference type="PANTHER" id="PTHR13382:SF30">
    <property type="entry name" value="F-BOX_LRR-REPEAT PROTEIN 4-LIKE"/>
    <property type="match status" value="1"/>
</dbReference>
<dbReference type="InterPro" id="IPR050648">
    <property type="entry name" value="F-box_LRR-repeat"/>
</dbReference>
<dbReference type="GO" id="GO:0005737">
    <property type="term" value="C:cytoplasm"/>
    <property type="evidence" value="ECO:0007669"/>
    <property type="project" value="TreeGrafter"/>
</dbReference>
<sequence length="249" mass="28180">MGFFQCRKPLSNNHMKLIAESCPNIKILNLFHPPGPRHEVGKLEFDDVGLCAIAEACNHLVYVNLGGRLHFKDIGIGSLYLANGDLRYCLETLYLTKCDKITDTGIIHLKKLVSLRTLGLSECGANITDHGVVALCELPNIERLYFDFLINITDISLLEIGRKCLKMSVLSLEACERITAFGLLAFSGKLSRLTLVKCYKLSWEDVMLIVKSCQNMSRLILSSSMKKRMPKADYEYLKINNRWGSIFWK</sequence>
<dbReference type="Pfam" id="PF25372">
    <property type="entry name" value="DUF7885"/>
    <property type="match status" value="1"/>
</dbReference>
<organism evidence="3 4">
    <name type="scientific">Artemisia annua</name>
    <name type="common">Sweet wormwood</name>
    <dbReference type="NCBI Taxonomy" id="35608"/>
    <lineage>
        <taxon>Eukaryota</taxon>
        <taxon>Viridiplantae</taxon>
        <taxon>Streptophyta</taxon>
        <taxon>Embryophyta</taxon>
        <taxon>Tracheophyta</taxon>
        <taxon>Spermatophyta</taxon>
        <taxon>Magnoliopsida</taxon>
        <taxon>eudicotyledons</taxon>
        <taxon>Gunneridae</taxon>
        <taxon>Pentapetalae</taxon>
        <taxon>asterids</taxon>
        <taxon>campanulids</taxon>
        <taxon>Asterales</taxon>
        <taxon>Asteraceae</taxon>
        <taxon>Asteroideae</taxon>
        <taxon>Anthemideae</taxon>
        <taxon>Artemisiinae</taxon>
        <taxon>Artemisia</taxon>
    </lineage>
</organism>
<protein>
    <submittedName>
        <fullName evidence="3">Leucine-rich repeat, cysteine-containing subtype</fullName>
    </submittedName>
</protein>
<dbReference type="InterPro" id="IPR032675">
    <property type="entry name" value="LRR_dom_sf"/>
</dbReference>
<dbReference type="InterPro" id="IPR057207">
    <property type="entry name" value="FBXL15_LRR"/>
</dbReference>
<dbReference type="EMBL" id="PKPP01000636">
    <property type="protein sequence ID" value="PWA90360.1"/>
    <property type="molecule type" value="Genomic_DNA"/>
</dbReference>
<dbReference type="SMART" id="SM00367">
    <property type="entry name" value="LRR_CC"/>
    <property type="match status" value="4"/>
</dbReference>
<dbReference type="OrthoDB" id="1870722at2759"/>
<dbReference type="AlphaFoldDB" id="A0A2U1PX70"/>
<dbReference type="PANTHER" id="PTHR13382">
    <property type="entry name" value="MITOCHONDRIAL ATP SYNTHASE COUPLING FACTOR B"/>
    <property type="match status" value="1"/>
</dbReference>